<protein>
    <submittedName>
        <fullName evidence="1">Uncharacterized protein</fullName>
    </submittedName>
</protein>
<sequence length="197" mass="22956">MNGQETEEYQKALRLEKELTEYLMCDPMLVALSSDDIKRFMDQNVTIEPENRHERLGFIYRKKSIKPQNIILDIRKCGELCFDTTEIIILGPQSIPHGFLLLIRLLYKIFCLSMVSLPETELIILTVFHKKNKYYGYTSDSEVVSFIENAISEYGYPDKSSAEIRLALENLKKCKCLSHTEDGWYLVEKVIQPYPTE</sequence>
<proteinExistence type="predicted"/>
<dbReference type="EMBL" id="JAPTGB010000003">
    <property type="protein sequence ID" value="MCZ0859962.1"/>
    <property type="molecule type" value="Genomic_DNA"/>
</dbReference>
<evidence type="ECO:0000313" key="2">
    <source>
        <dbReference type="Proteomes" id="UP001141422"/>
    </source>
</evidence>
<reference evidence="1" key="1">
    <citation type="submission" date="2022-12" db="EMBL/GenBank/DDBJ databases">
        <title>Isolation and characterisation of novel Methanocorpusculum spp. from native Australian herbivores indicates the genus is ancestrally host-associated.</title>
        <authorList>
            <person name="Volmer J.G."/>
            <person name="Soo R.M."/>
            <person name="Evans P.N."/>
            <person name="Hoedt E.C."/>
            <person name="Astorga Alsina A.L."/>
            <person name="Woodcroft B.J."/>
            <person name="Tyson G.W."/>
            <person name="Hugenholtz P."/>
            <person name="Morrison M."/>
        </authorList>
    </citation>
    <scope>NUCLEOTIDE SEQUENCE</scope>
    <source>
        <strain evidence="1">MG</strain>
    </source>
</reference>
<dbReference type="Proteomes" id="UP001141422">
    <property type="component" value="Unassembled WGS sequence"/>
</dbReference>
<evidence type="ECO:0000313" key="1">
    <source>
        <dbReference type="EMBL" id="MCZ0859962.1"/>
    </source>
</evidence>
<organism evidence="1 2">
    <name type="scientific">Methanocorpusculum petauri</name>
    <dbReference type="NCBI Taxonomy" id="3002863"/>
    <lineage>
        <taxon>Archaea</taxon>
        <taxon>Methanobacteriati</taxon>
        <taxon>Methanobacteriota</taxon>
        <taxon>Stenosarchaea group</taxon>
        <taxon>Methanomicrobia</taxon>
        <taxon>Methanomicrobiales</taxon>
        <taxon>Methanocorpusculaceae</taxon>
        <taxon>Methanocorpusculum</taxon>
    </lineage>
</organism>
<dbReference type="RefSeq" id="WP_268924186.1">
    <property type="nucleotide sequence ID" value="NZ_JAPTGB010000003.1"/>
</dbReference>
<gene>
    <name evidence="1" type="ORF">O0S10_01805</name>
</gene>
<comment type="caution">
    <text evidence="1">The sequence shown here is derived from an EMBL/GenBank/DDBJ whole genome shotgun (WGS) entry which is preliminary data.</text>
</comment>
<name>A0ABT4IFC3_9EURY</name>
<keyword evidence="2" id="KW-1185">Reference proteome</keyword>
<accession>A0ABT4IFC3</accession>